<dbReference type="InterPro" id="IPR009003">
    <property type="entry name" value="Peptidase_S1_PA"/>
</dbReference>
<protein>
    <recommendedName>
        <fullName evidence="5">Peptidase S74 domain-containing protein</fullName>
    </recommendedName>
</protein>
<evidence type="ECO:0008006" key="5">
    <source>
        <dbReference type="Google" id="ProtNLM"/>
    </source>
</evidence>
<dbReference type="Gene3D" id="2.40.10.10">
    <property type="entry name" value="Trypsin-like serine proteases"/>
    <property type="match status" value="2"/>
</dbReference>
<dbReference type="RefSeq" id="WP_308489684.1">
    <property type="nucleotide sequence ID" value="NZ_JAVFCB010000007.1"/>
</dbReference>
<organism evidence="3 4">
    <name type="scientific">Microbacterium capsulatum</name>
    <dbReference type="NCBI Taxonomy" id="3041921"/>
    <lineage>
        <taxon>Bacteria</taxon>
        <taxon>Bacillati</taxon>
        <taxon>Actinomycetota</taxon>
        <taxon>Actinomycetes</taxon>
        <taxon>Micrococcales</taxon>
        <taxon>Microbacteriaceae</taxon>
        <taxon>Microbacterium</taxon>
    </lineage>
</organism>
<accession>A0ABU0XHX2</accession>
<dbReference type="SUPFAM" id="SSF50494">
    <property type="entry name" value="Trypsin-like serine proteases"/>
    <property type="match status" value="1"/>
</dbReference>
<gene>
    <name evidence="3" type="ORF">RBR11_12520</name>
</gene>
<proteinExistence type="predicted"/>
<keyword evidence="1" id="KW-0175">Coiled coil</keyword>
<feature type="region of interest" description="Disordered" evidence="2">
    <location>
        <begin position="384"/>
        <end position="405"/>
    </location>
</feature>
<evidence type="ECO:0000256" key="2">
    <source>
        <dbReference type="SAM" id="MobiDB-lite"/>
    </source>
</evidence>
<sequence length="475" mass="50025">MSTIDELVAIKEKVEAQWLAQPGVTGIDVGYKVVGGVQTEQIAIRVHVRKKRADVPEDQRVPAEIEGVVTDVLERSYEPQVLGKQLDVSLQADTTHYATLEGGISMGPSRAVGGYIFAGTLGVIVIDKTTGNRAALTNFHVACVDSGWSVGDRQVQPSRIDTGVVPTDEFGAIARATLSSAVDGAVITIDTGRATTAAIADIGTVMGTKAATLGMAVRKRGRTTGLTYGSVDGLALSVNIDYGDGIGVHTLTNQVSIAADTSRNPLFSDHGDSGSAIVDGSGYVVALLFAGAGTGTVGNPIASVLSELNIDIAVGKSIIKDIKDGHKDIFKDKDKELRKDILKDKELRKDLIKDKELRKDLIKDKELLTDGKGLKDIRDIHKRVPDNIPFDPGGPVENPGGAGSGEFAARLAELEERLEQLVSFVSPELRPDLSTSALGAEADLSAEALSGLRAEAERQAAEAAATKADLDNLGM</sequence>
<feature type="coiled-coil region" evidence="1">
    <location>
        <begin position="446"/>
        <end position="473"/>
    </location>
</feature>
<comment type="caution">
    <text evidence="3">The sequence shown here is derived from an EMBL/GenBank/DDBJ whole genome shotgun (WGS) entry which is preliminary data.</text>
</comment>
<keyword evidence="4" id="KW-1185">Reference proteome</keyword>
<evidence type="ECO:0000313" key="3">
    <source>
        <dbReference type="EMBL" id="MDQ4214739.1"/>
    </source>
</evidence>
<evidence type="ECO:0000313" key="4">
    <source>
        <dbReference type="Proteomes" id="UP001230289"/>
    </source>
</evidence>
<reference evidence="3 4" key="1">
    <citation type="submission" date="2023-08" db="EMBL/GenBank/DDBJ databases">
        <title>Microbacterium sp. nov., isolated from a waste landfill.</title>
        <authorList>
            <person name="Wen W."/>
        </authorList>
    </citation>
    <scope>NUCLEOTIDE SEQUENCE [LARGE SCALE GENOMIC DNA]</scope>
    <source>
        <strain evidence="3 4">ASV81</strain>
    </source>
</reference>
<name>A0ABU0XHX2_9MICO</name>
<evidence type="ECO:0000256" key="1">
    <source>
        <dbReference type="SAM" id="Coils"/>
    </source>
</evidence>
<dbReference type="EMBL" id="JAVFCB010000007">
    <property type="protein sequence ID" value="MDQ4214739.1"/>
    <property type="molecule type" value="Genomic_DNA"/>
</dbReference>
<dbReference type="InterPro" id="IPR043504">
    <property type="entry name" value="Peptidase_S1_PA_chymotrypsin"/>
</dbReference>
<dbReference type="Proteomes" id="UP001230289">
    <property type="component" value="Unassembled WGS sequence"/>
</dbReference>